<gene>
    <name evidence="1" type="ORF">IZU98_03905</name>
</gene>
<evidence type="ECO:0000313" key="1">
    <source>
        <dbReference type="EMBL" id="QPH49886.1"/>
    </source>
</evidence>
<evidence type="ECO:0000313" key="2">
    <source>
        <dbReference type="Proteomes" id="UP000594430"/>
    </source>
</evidence>
<dbReference type="GeneID" id="93440728"/>
<dbReference type="RefSeq" id="WP_196110440.1">
    <property type="nucleotide sequence ID" value="NZ_CP064943.1"/>
</dbReference>
<accession>A0A7S9LJ41</accession>
<sequence>MAGLTLGTVVDLTRQCEQLSNGCHSLRLALHGAQFCRLLQGVGANPIKEIQ</sequence>
<dbReference type="AlphaFoldDB" id="A0A7S9LJ41"/>
<organism evidence="1 2">
    <name type="scientific">Pseudomonas fulva</name>
    <dbReference type="NCBI Taxonomy" id="47880"/>
    <lineage>
        <taxon>Bacteria</taxon>
        <taxon>Pseudomonadati</taxon>
        <taxon>Pseudomonadota</taxon>
        <taxon>Gammaproteobacteria</taxon>
        <taxon>Pseudomonadales</taxon>
        <taxon>Pseudomonadaceae</taxon>
        <taxon>Pseudomonas</taxon>
    </lineage>
</organism>
<dbReference type="Proteomes" id="UP000594430">
    <property type="component" value="Chromosome"/>
</dbReference>
<proteinExistence type="predicted"/>
<name>A0A7S9LJ41_9PSED</name>
<dbReference type="EMBL" id="CP064946">
    <property type="protein sequence ID" value="QPH49886.1"/>
    <property type="molecule type" value="Genomic_DNA"/>
</dbReference>
<protein>
    <submittedName>
        <fullName evidence="1">Uncharacterized protein</fullName>
    </submittedName>
</protein>
<reference evidence="1 2" key="1">
    <citation type="submission" date="2020-11" db="EMBL/GenBank/DDBJ databases">
        <title>Pseudomonas fulva producing VIM-24.</title>
        <authorList>
            <person name="Liu S."/>
        </authorList>
    </citation>
    <scope>NUCLEOTIDE SEQUENCE [LARGE SCALE GENOMIC DNA]</scope>
    <source>
        <strain evidence="1 2">ZDHY414</strain>
    </source>
</reference>